<feature type="transmembrane region" description="Helical" evidence="1">
    <location>
        <begin position="116"/>
        <end position="137"/>
    </location>
</feature>
<keyword evidence="3" id="KW-1185">Reference proteome</keyword>
<organism evidence="2 3">
    <name type="scientific">Polynucleobacter duraquae</name>
    <dbReference type="NCBI Taxonomy" id="1835254"/>
    <lineage>
        <taxon>Bacteria</taxon>
        <taxon>Pseudomonadati</taxon>
        <taxon>Pseudomonadota</taxon>
        <taxon>Betaproteobacteria</taxon>
        <taxon>Burkholderiales</taxon>
        <taxon>Burkholderiaceae</taxon>
        <taxon>Polynucleobacter</taxon>
    </lineage>
</organism>
<dbReference type="EMBL" id="CP007501">
    <property type="protein sequence ID" value="AKD24591.1"/>
    <property type="molecule type" value="Genomic_DNA"/>
</dbReference>
<feature type="transmembrane region" description="Helical" evidence="1">
    <location>
        <begin position="236"/>
        <end position="257"/>
    </location>
</feature>
<dbReference type="HOGENOM" id="CLU_1053157_0_0_4"/>
<feature type="transmembrane region" description="Helical" evidence="1">
    <location>
        <begin position="36"/>
        <end position="53"/>
    </location>
</feature>
<feature type="transmembrane region" description="Helical" evidence="1">
    <location>
        <begin position="157"/>
        <end position="175"/>
    </location>
</feature>
<gene>
    <name evidence="2" type="ORF">CL55_00002580</name>
</gene>
<dbReference type="KEGG" id="pdq:CL55_00002580"/>
<dbReference type="PATRIC" id="fig|576611.7.peg.260"/>
<evidence type="ECO:0000313" key="3">
    <source>
        <dbReference type="Proteomes" id="UP000061135"/>
    </source>
</evidence>
<keyword evidence="1" id="KW-0472">Membrane</keyword>
<reference evidence="2 3" key="1">
    <citation type="submission" date="2014-03" db="EMBL/GenBank/DDBJ databases">
        <title>Genome of Polynucleobacter strain MWH-MoK4.</title>
        <authorList>
            <person name="Hahn M.W."/>
        </authorList>
    </citation>
    <scope>NUCLEOTIDE SEQUENCE [LARGE SCALE GENOMIC DNA]</scope>
    <source>
        <strain evidence="2 3">MWH-MoK4</strain>
    </source>
</reference>
<sequence>MKNNSMRTYTKLDWLVMFAIFMFPVTFLTVRHGVHVSLFALLLITFYQFWRVGLKKIQLLYPQDLLTLFIFSGLFISILISQTFRGAIHFAALDGPSRVLFAGIIFIFLKELNIPYIKILRIAIPAGLILIFSIIVVKPLDPYWSGRFSMYFVDPNTLGSQVFILTLLSIVMIGWNQNQSSSLLGVQVLGCLMGFYVAFGSGSRGAWLATPFIFALFIFLKAGDIAHATNLQRKKLWYQLCTITLLIFSLFFVRVFFLKSFSAN</sequence>
<evidence type="ECO:0000313" key="2">
    <source>
        <dbReference type="EMBL" id="AKD24591.1"/>
    </source>
</evidence>
<keyword evidence="1" id="KW-0812">Transmembrane</keyword>
<feature type="transmembrane region" description="Helical" evidence="1">
    <location>
        <begin position="12"/>
        <end position="30"/>
    </location>
</feature>
<dbReference type="Proteomes" id="UP000061135">
    <property type="component" value="Chromosome"/>
</dbReference>
<protein>
    <submittedName>
        <fullName evidence="2">Uncharacterized protein</fullName>
    </submittedName>
</protein>
<proteinExistence type="predicted"/>
<feature type="transmembrane region" description="Helical" evidence="1">
    <location>
        <begin position="182"/>
        <end position="199"/>
    </location>
</feature>
<name>A0A0E3ZJY4_9BURK</name>
<keyword evidence="1" id="KW-1133">Transmembrane helix</keyword>
<dbReference type="OrthoDB" id="8576060at2"/>
<feature type="transmembrane region" description="Helical" evidence="1">
    <location>
        <begin position="65"/>
        <end position="84"/>
    </location>
</feature>
<feature type="transmembrane region" description="Helical" evidence="1">
    <location>
        <begin position="205"/>
        <end position="224"/>
    </location>
</feature>
<evidence type="ECO:0000256" key="1">
    <source>
        <dbReference type="SAM" id="Phobius"/>
    </source>
</evidence>
<accession>A0A0E3ZJY4</accession>
<dbReference type="STRING" id="1835254.CL55_00002580"/>
<dbReference type="AlphaFoldDB" id="A0A0E3ZJY4"/>